<proteinExistence type="inferred from homology"/>
<feature type="transmembrane region" description="Helical" evidence="9">
    <location>
        <begin position="160"/>
        <end position="184"/>
    </location>
</feature>
<comment type="miscellaneous">
    <text evidence="9">Carbon 2 of the heme B porphyrin ring is defined according to the Fischer nomenclature.</text>
</comment>
<comment type="subcellular location">
    <subcellularLocation>
        <location evidence="9">Cell membrane</location>
        <topology evidence="9">Multi-pass membrane protein</topology>
    </subcellularLocation>
    <subcellularLocation>
        <location evidence="1">Membrane</location>
        <topology evidence="1">Multi-pass membrane protein</topology>
    </subcellularLocation>
</comment>
<dbReference type="EMBL" id="QKSB01000005">
    <property type="protein sequence ID" value="PZE17174.1"/>
    <property type="molecule type" value="Genomic_DNA"/>
</dbReference>
<evidence type="ECO:0000256" key="7">
    <source>
        <dbReference type="ARBA" id="ARBA00023136"/>
    </source>
</evidence>
<dbReference type="CDD" id="cd13957">
    <property type="entry name" value="PT_UbiA_Cox10"/>
    <property type="match status" value="1"/>
</dbReference>
<evidence type="ECO:0000256" key="5">
    <source>
        <dbReference type="ARBA" id="ARBA00022989"/>
    </source>
</evidence>
<dbReference type="AlphaFoldDB" id="A0A2W1N0C5"/>
<evidence type="ECO:0000256" key="6">
    <source>
        <dbReference type="ARBA" id="ARBA00023133"/>
    </source>
</evidence>
<dbReference type="GO" id="GO:0008495">
    <property type="term" value="F:protoheme IX farnesyltransferase activity"/>
    <property type="evidence" value="ECO:0007669"/>
    <property type="project" value="UniProtKB-UniRule"/>
</dbReference>
<dbReference type="EC" id="2.5.1.141" evidence="9"/>
<feature type="transmembrane region" description="Helical" evidence="9">
    <location>
        <begin position="134"/>
        <end position="154"/>
    </location>
</feature>
<dbReference type="InterPro" id="IPR000537">
    <property type="entry name" value="UbiA_prenyltransferase"/>
</dbReference>
<dbReference type="GO" id="GO:0006784">
    <property type="term" value="P:heme A biosynthetic process"/>
    <property type="evidence" value="ECO:0007669"/>
    <property type="project" value="TreeGrafter"/>
</dbReference>
<comment type="function">
    <text evidence="9">Converts heme B (protoheme IX) to heme O by substitution of the vinyl group on carbon 2 of heme B porphyrin ring with a hydroxyethyl farnesyl side group.</text>
</comment>
<feature type="transmembrane region" description="Helical" evidence="9">
    <location>
        <begin position="108"/>
        <end position="127"/>
    </location>
</feature>
<keyword evidence="7 9" id="KW-0472">Membrane</keyword>
<dbReference type="UniPathway" id="UPA00834">
    <property type="reaction ID" value="UER00712"/>
</dbReference>
<feature type="transmembrane region" description="Helical" evidence="9">
    <location>
        <begin position="232"/>
        <end position="252"/>
    </location>
</feature>
<dbReference type="NCBIfam" id="TIGR01473">
    <property type="entry name" value="cyoE_ctaB"/>
    <property type="match status" value="1"/>
</dbReference>
<feature type="transmembrane region" description="Helical" evidence="9">
    <location>
        <begin position="39"/>
        <end position="62"/>
    </location>
</feature>
<evidence type="ECO:0000256" key="2">
    <source>
        <dbReference type="ARBA" id="ARBA00022475"/>
    </source>
</evidence>
<name>A0A2W1N0C5_9FLAO</name>
<gene>
    <name evidence="10" type="primary">cyoE</name>
    <name evidence="9" type="synonym">ctaB</name>
    <name evidence="10" type="ORF">DNU06_09660</name>
</gene>
<evidence type="ECO:0000313" key="11">
    <source>
        <dbReference type="Proteomes" id="UP000249248"/>
    </source>
</evidence>
<comment type="pathway">
    <text evidence="9">Porphyrin-containing compound metabolism; heme O biosynthesis; heme O from protoheme: step 1/1.</text>
</comment>
<dbReference type="PROSITE" id="PS00943">
    <property type="entry name" value="UBIA"/>
    <property type="match status" value="1"/>
</dbReference>
<dbReference type="Pfam" id="PF01040">
    <property type="entry name" value="UbiA"/>
    <property type="match status" value="1"/>
</dbReference>
<evidence type="ECO:0000256" key="8">
    <source>
        <dbReference type="ARBA" id="ARBA00047690"/>
    </source>
</evidence>
<feature type="transmembrane region" description="Helical" evidence="9">
    <location>
        <begin position="264"/>
        <end position="281"/>
    </location>
</feature>
<keyword evidence="4 9" id="KW-0812">Transmembrane</keyword>
<comment type="similarity">
    <text evidence="9">Belongs to the UbiA prenyltransferase family. Protoheme IX farnesyltransferase subfamily.</text>
</comment>
<comment type="catalytic activity">
    <reaction evidence="8 9">
        <text>heme b + (2E,6E)-farnesyl diphosphate + H2O = Fe(II)-heme o + diphosphate</text>
        <dbReference type="Rhea" id="RHEA:28070"/>
        <dbReference type="ChEBI" id="CHEBI:15377"/>
        <dbReference type="ChEBI" id="CHEBI:33019"/>
        <dbReference type="ChEBI" id="CHEBI:60344"/>
        <dbReference type="ChEBI" id="CHEBI:60530"/>
        <dbReference type="ChEBI" id="CHEBI:175763"/>
        <dbReference type="EC" id="2.5.1.141"/>
    </reaction>
</comment>
<dbReference type="InterPro" id="IPR006369">
    <property type="entry name" value="Protohaem_IX_farnesylTrfase"/>
</dbReference>
<keyword evidence="6 9" id="KW-0350">Heme biosynthesis</keyword>
<dbReference type="PANTHER" id="PTHR43448:SF2">
    <property type="entry name" value="PROTOHEME IX FARNESYLTRANSFERASE, MITOCHONDRIAL"/>
    <property type="match status" value="1"/>
</dbReference>
<dbReference type="OrthoDB" id="9814417at2"/>
<evidence type="ECO:0000256" key="3">
    <source>
        <dbReference type="ARBA" id="ARBA00022679"/>
    </source>
</evidence>
<dbReference type="HAMAP" id="MF_00154">
    <property type="entry name" value="CyoE_CtaB"/>
    <property type="match status" value="1"/>
</dbReference>
<reference evidence="10 11" key="1">
    <citation type="submission" date="2018-06" db="EMBL/GenBank/DDBJ databases">
        <title>The draft genome sequence of Crocinitomix sp. SM1701.</title>
        <authorList>
            <person name="Zhang X."/>
        </authorList>
    </citation>
    <scope>NUCLEOTIDE SEQUENCE [LARGE SCALE GENOMIC DNA]</scope>
    <source>
        <strain evidence="10 11">SM1701</strain>
    </source>
</reference>
<dbReference type="InterPro" id="IPR044878">
    <property type="entry name" value="UbiA_sf"/>
</dbReference>
<dbReference type="GO" id="GO:0005886">
    <property type="term" value="C:plasma membrane"/>
    <property type="evidence" value="ECO:0007669"/>
    <property type="project" value="UniProtKB-SubCell"/>
</dbReference>
<dbReference type="GO" id="GO:0048034">
    <property type="term" value="P:heme O biosynthetic process"/>
    <property type="evidence" value="ECO:0007669"/>
    <property type="project" value="UniProtKB-UniRule"/>
</dbReference>
<feature type="transmembrane region" description="Helical" evidence="9">
    <location>
        <begin position="12"/>
        <end position="33"/>
    </location>
</feature>
<keyword evidence="2 9" id="KW-1003">Cell membrane</keyword>
<evidence type="ECO:0000256" key="4">
    <source>
        <dbReference type="ARBA" id="ARBA00022692"/>
    </source>
</evidence>
<evidence type="ECO:0000256" key="9">
    <source>
        <dbReference type="HAMAP-Rule" id="MF_00154"/>
    </source>
</evidence>
<accession>A0A2W1N0C5</accession>
<evidence type="ECO:0000256" key="1">
    <source>
        <dbReference type="ARBA" id="ARBA00004141"/>
    </source>
</evidence>
<feature type="transmembrane region" description="Helical" evidence="9">
    <location>
        <begin position="205"/>
        <end position="226"/>
    </location>
</feature>
<feature type="transmembrane region" description="Helical" evidence="9">
    <location>
        <begin position="83"/>
        <end position="102"/>
    </location>
</feature>
<sequence>MKTQSKFKDFAALAKLRLSFLVVVSAVSGFLFADGKFDIVLVYLILGGFLITGSSNAFNQIIERDIDKKMPRTANRPLPTNRMSVTTALLLAFGMGIVGAILLFQINFYSGILGLLSLFIYVFLYTPLKRISPWAVFVGAIPGAIPPMLGVVAVDNSFSQIAGIMFFFQFVWQFPHFWAIAWVVDEDYKKGGFSLLPSKGRKNHTSALIILISSILLVPTGVLPYIYNYTGLASLIIGLIAGGWFLWLTIKLYIHQDDKSAKKLMFASFIYLPIIQFLYVFNQV</sequence>
<comment type="caution">
    <text evidence="10">The sequence shown here is derived from an EMBL/GenBank/DDBJ whole genome shotgun (WGS) entry which is preliminary data.</text>
</comment>
<keyword evidence="3 9" id="KW-0808">Transferase</keyword>
<keyword evidence="5 9" id="KW-1133">Transmembrane helix</keyword>
<dbReference type="PANTHER" id="PTHR43448">
    <property type="entry name" value="PROTOHEME IX FARNESYLTRANSFERASE, MITOCHONDRIAL"/>
    <property type="match status" value="1"/>
</dbReference>
<evidence type="ECO:0000313" key="10">
    <source>
        <dbReference type="EMBL" id="PZE17174.1"/>
    </source>
</evidence>
<protein>
    <recommendedName>
        <fullName evidence="9">Protoheme IX farnesyltransferase</fullName>
        <ecNumber evidence="9">2.5.1.141</ecNumber>
    </recommendedName>
    <alternativeName>
        <fullName evidence="9">Heme B farnesyltransferase</fullName>
    </alternativeName>
    <alternativeName>
        <fullName evidence="9">Heme O synthase</fullName>
    </alternativeName>
</protein>
<keyword evidence="11" id="KW-1185">Reference proteome</keyword>
<organism evidence="10 11">
    <name type="scientific">Putridiphycobacter roseus</name>
    <dbReference type="NCBI Taxonomy" id="2219161"/>
    <lineage>
        <taxon>Bacteria</taxon>
        <taxon>Pseudomonadati</taxon>
        <taxon>Bacteroidota</taxon>
        <taxon>Flavobacteriia</taxon>
        <taxon>Flavobacteriales</taxon>
        <taxon>Crocinitomicaceae</taxon>
        <taxon>Putridiphycobacter</taxon>
    </lineage>
</organism>
<dbReference type="Gene3D" id="1.10.357.140">
    <property type="entry name" value="UbiA prenyltransferase"/>
    <property type="match status" value="1"/>
</dbReference>
<dbReference type="Proteomes" id="UP000249248">
    <property type="component" value="Unassembled WGS sequence"/>
</dbReference>
<dbReference type="InterPro" id="IPR030470">
    <property type="entry name" value="UbiA_prenylTrfase_CS"/>
</dbReference>